<proteinExistence type="inferred from homology"/>
<evidence type="ECO:0000256" key="1">
    <source>
        <dbReference type="ARBA" id="ARBA00009998"/>
    </source>
</evidence>
<dbReference type="STRING" id="1304275.C41B8_01957"/>
<dbReference type="PANTHER" id="PTHR34137:SF1">
    <property type="entry name" value="EXODEOXYRIBONUCLEASE 7 SMALL SUBUNIT"/>
    <property type="match status" value="1"/>
</dbReference>
<reference evidence="8 9" key="1">
    <citation type="submission" date="2013-03" db="EMBL/GenBank/DDBJ databases">
        <title>Salinisphaera hydrothermalis C41B8 Genome Sequencing.</title>
        <authorList>
            <person name="Li C."/>
            <person name="Lai Q."/>
            <person name="Shao Z."/>
        </authorList>
    </citation>
    <scope>NUCLEOTIDE SEQUENCE [LARGE SCALE GENOMIC DNA]</scope>
    <source>
        <strain evidence="8 9">C41B8</strain>
    </source>
</reference>
<dbReference type="AlphaFoldDB" id="A0A084IQ71"/>
<evidence type="ECO:0000256" key="3">
    <source>
        <dbReference type="ARBA" id="ARBA00022722"/>
    </source>
</evidence>
<dbReference type="EMBL" id="APNK01000002">
    <property type="protein sequence ID" value="KEZ78855.1"/>
    <property type="molecule type" value="Genomic_DNA"/>
</dbReference>
<dbReference type="GO" id="GO:0008855">
    <property type="term" value="F:exodeoxyribonuclease VII activity"/>
    <property type="evidence" value="ECO:0007669"/>
    <property type="project" value="UniProtKB-UniRule"/>
</dbReference>
<dbReference type="eggNOG" id="COG1722">
    <property type="taxonomic scope" value="Bacteria"/>
</dbReference>
<evidence type="ECO:0000256" key="2">
    <source>
        <dbReference type="ARBA" id="ARBA00022490"/>
    </source>
</evidence>
<keyword evidence="4 6" id="KW-0378">Hydrolase</keyword>
<comment type="caution">
    <text evidence="8">The sequence shown here is derived from an EMBL/GenBank/DDBJ whole genome shotgun (WGS) entry which is preliminary data.</text>
</comment>
<dbReference type="Proteomes" id="UP000028302">
    <property type="component" value="Unassembled WGS sequence"/>
</dbReference>
<keyword evidence="2 6" id="KW-0963">Cytoplasm</keyword>
<evidence type="ECO:0000313" key="9">
    <source>
        <dbReference type="Proteomes" id="UP000028302"/>
    </source>
</evidence>
<evidence type="ECO:0000256" key="5">
    <source>
        <dbReference type="ARBA" id="ARBA00022839"/>
    </source>
</evidence>
<dbReference type="RefSeq" id="WP_051882744.1">
    <property type="nucleotide sequence ID" value="NZ_APNK01000002.1"/>
</dbReference>
<accession>A0A084IQ71</accession>
<comment type="similarity">
    <text evidence="1 6">Belongs to the XseB family.</text>
</comment>
<keyword evidence="5 6" id="KW-0269">Exonuclease</keyword>
<evidence type="ECO:0000256" key="6">
    <source>
        <dbReference type="HAMAP-Rule" id="MF_00337"/>
    </source>
</evidence>
<dbReference type="InterPro" id="IPR037004">
    <property type="entry name" value="Exonuc_VII_ssu_sf"/>
</dbReference>
<evidence type="ECO:0000256" key="4">
    <source>
        <dbReference type="ARBA" id="ARBA00022801"/>
    </source>
</evidence>
<feature type="region of interest" description="Disordered" evidence="7">
    <location>
        <begin position="1"/>
        <end position="23"/>
    </location>
</feature>
<evidence type="ECO:0000313" key="8">
    <source>
        <dbReference type="EMBL" id="KEZ78855.1"/>
    </source>
</evidence>
<dbReference type="SUPFAM" id="SSF116842">
    <property type="entry name" value="XseB-like"/>
    <property type="match status" value="1"/>
</dbReference>
<comment type="subcellular location">
    <subcellularLocation>
        <location evidence="6">Cytoplasm</location>
    </subcellularLocation>
</comment>
<dbReference type="Gene3D" id="1.10.287.1040">
    <property type="entry name" value="Exonuclease VII, small subunit"/>
    <property type="match status" value="1"/>
</dbReference>
<comment type="subunit">
    <text evidence="6">Heterooligomer composed of large and small subunits.</text>
</comment>
<dbReference type="HAMAP" id="MF_00337">
    <property type="entry name" value="Exonuc_7_S"/>
    <property type="match status" value="1"/>
</dbReference>
<sequence length="98" mass="10316">MSKAPTDKTPAAEAETGADAPPLAAFESSVAELESLVESLEAGDISLEQALAKFERGVTLARQCQTMLKSAELRVDQLVGQAPEERVEPFSGPVDTAD</sequence>
<dbReference type="NCBIfam" id="NF002140">
    <property type="entry name" value="PRK00977.1-4"/>
    <property type="match status" value="1"/>
</dbReference>
<keyword evidence="9" id="KW-1185">Reference proteome</keyword>
<dbReference type="NCBIfam" id="TIGR01280">
    <property type="entry name" value="xseB"/>
    <property type="match status" value="1"/>
</dbReference>
<dbReference type="Pfam" id="PF02609">
    <property type="entry name" value="Exonuc_VII_S"/>
    <property type="match status" value="1"/>
</dbReference>
<gene>
    <name evidence="6" type="primary">xseB</name>
    <name evidence="8" type="ORF">C41B8_01957</name>
</gene>
<organism evidence="8 9">
    <name type="scientific">Salinisphaera hydrothermalis (strain C41B8)</name>
    <dbReference type="NCBI Taxonomy" id="1304275"/>
    <lineage>
        <taxon>Bacteria</taxon>
        <taxon>Pseudomonadati</taxon>
        <taxon>Pseudomonadota</taxon>
        <taxon>Gammaproteobacteria</taxon>
        <taxon>Salinisphaerales</taxon>
        <taxon>Salinisphaeraceae</taxon>
        <taxon>Salinisphaera</taxon>
    </lineage>
</organism>
<dbReference type="PANTHER" id="PTHR34137">
    <property type="entry name" value="EXODEOXYRIBONUCLEASE 7 SMALL SUBUNIT"/>
    <property type="match status" value="1"/>
</dbReference>
<dbReference type="GO" id="GO:0009318">
    <property type="term" value="C:exodeoxyribonuclease VII complex"/>
    <property type="evidence" value="ECO:0007669"/>
    <property type="project" value="UniProtKB-UniRule"/>
</dbReference>
<dbReference type="InterPro" id="IPR003761">
    <property type="entry name" value="Exonuc_VII_S"/>
</dbReference>
<name>A0A084IQ71_SALHC</name>
<comment type="function">
    <text evidence="6">Bidirectionally degrades single-stranded DNA into large acid-insoluble oligonucleotides, which are then degraded further into small acid-soluble oligonucleotides.</text>
</comment>
<dbReference type="GO" id="GO:0005829">
    <property type="term" value="C:cytosol"/>
    <property type="evidence" value="ECO:0007669"/>
    <property type="project" value="TreeGrafter"/>
</dbReference>
<dbReference type="OrthoDB" id="9801128at2"/>
<dbReference type="GO" id="GO:0006308">
    <property type="term" value="P:DNA catabolic process"/>
    <property type="evidence" value="ECO:0007669"/>
    <property type="project" value="UniProtKB-UniRule"/>
</dbReference>
<evidence type="ECO:0000256" key="7">
    <source>
        <dbReference type="SAM" id="MobiDB-lite"/>
    </source>
</evidence>
<dbReference type="EC" id="3.1.11.6" evidence="6"/>
<keyword evidence="3 6" id="KW-0540">Nuclease</keyword>
<comment type="catalytic activity">
    <reaction evidence="6">
        <text>Exonucleolytic cleavage in either 5'- to 3'- or 3'- to 5'-direction to yield nucleoside 5'-phosphates.</text>
        <dbReference type="EC" id="3.1.11.6"/>
    </reaction>
</comment>
<protein>
    <recommendedName>
        <fullName evidence="6">Exodeoxyribonuclease 7 small subunit</fullName>
        <ecNumber evidence="6">3.1.11.6</ecNumber>
    </recommendedName>
    <alternativeName>
        <fullName evidence="6">Exodeoxyribonuclease VII small subunit</fullName>
        <shortName evidence="6">Exonuclease VII small subunit</shortName>
    </alternativeName>
</protein>